<organism evidence="3 4">
    <name type="scientific">Aspergillus thermomutatus</name>
    <name type="common">Neosartorya pseudofischeri</name>
    <dbReference type="NCBI Taxonomy" id="41047"/>
    <lineage>
        <taxon>Eukaryota</taxon>
        <taxon>Fungi</taxon>
        <taxon>Dikarya</taxon>
        <taxon>Ascomycota</taxon>
        <taxon>Pezizomycotina</taxon>
        <taxon>Eurotiomycetes</taxon>
        <taxon>Eurotiomycetidae</taxon>
        <taxon>Eurotiales</taxon>
        <taxon>Aspergillaceae</taxon>
        <taxon>Aspergillus</taxon>
        <taxon>Aspergillus subgen. Fumigati</taxon>
    </lineage>
</organism>
<feature type="compositionally biased region" description="Basic and acidic residues" evidence="1">
    <location>
        <begin position="476"/>
        <end position="492"/>
    </location>
</feature>
<feature type="domain" description="Ell binding protein Ebp1 C-terminal" evidence="2">
    <location>
        <begin position="541"/>
        <end position="758"/>
    </location>
</feature>
<dbReference type="Proteomes" id="UP000215305">
    <property type="component" value="Unassembled WGS sequence"/>
</dbReference>
<evidence type="ECO:0000259" key="2">
    <source>
        <dbReference type="Pfam" id="PF21204"/>
    </source>
</evidence>
<feature type="compositionally biased region" description="Polar residues" evidence="1">
    <location>
        <begin position="150"/>
        <end position="167"/>
    </location>
</feature>
<dbReference type="AlphaFoldDB" id="A0A397G025"/>
<dbReference type="OrthoDB" id="284473at2759"/>
<feature type="compositionally biased region" description="Low complexity" evidence="1">
    <location>
        <begin position="255"/>
        <end position="273"/>
    </location>
</feature>
<reference evidence="3" key="1">
    <citation type="submission" date="2018-08" db="EMBL/GenBank/DDBJ databases">
        <title>Draft genome sequence of azole-resistant Aspergillus thermomutatus (Neosartorya pseudofischeri) strain HMR AF 39, isolated from a human nasal aspirate.</title>
        <authorList>
            <person name="Parent-Michaud M."/>
            <person name="Dufresne P.J."/>
            <person name="Fournier E."/>
            <person name="Martineau C."/>
            <person name="Moreira S."/>
            <person name="Perkins V."/>
            <person name="De Repentigny L."/>
            <person name="Dufresne S.F."/>
        </authorList>
    </citation>
    <scope>NUCLEOTIDE SEQUENCE [LARGE SCALE GENOMIC DNA]</scope>
    <source>
        <strain evidence="3">HMR AF 39</strain>
    </source>
</reference>
<name>A0A397G025_ASPTH</name>
<dbReference type="Pfam" id="PF21204">
    <property type="entry name" value="Ebp1_C"/>
    <property type="match status" value="1"/>
</dbReference>
<proteinExistence type="predicted"/>
<feature type="region of interest" description="Disordered" evidence="1">
    <location>
        <begin position="690"/>
        <end position="709"/>
    </location>
</feature>
<evidence type="ECO:0000256" key="1">
    <source>
        <dbReference type="SAM" id="MobiDB-lite"/>
    </source>
</evidence>
<feature type="compositionally biased region" description="Polar residues" evidence="1">
    <location>
        <begin position="120"/>
        <end position="130"/>
    </location>
</feature>
<feature type="compositionally biased region" description="Basic and acidic residues" evidence="1">
    <location>
        <begin position="315"/>
        <end position="326"/>
    </location>
</feature>
<dbReference type="EMBL" id="NKHU02000335">
    <property type="protein sequence ID" value="RHZ44371.1"/>
    <property type="molecule type" value="Genomic_DNA"/>
</dbReference>
<feature type="compositionally biased region" description="Low complexity" evidence="1">
    <location>
        <begin position="296"/>
        <end position="314"/>
    </location>
</feature>
<evidence type="ECO:0000313" key="4">
    <source>
        <dbReference type="Proteomes" id="UP000215305"/>
    </source>
</evidence>
<feature type="compositionally biased region" description="Polar residues" evidence="1">
    <location>
        <begin position="330"/>
        <end position="346"/>
    </location>
</feature>
<feature type="region of interest" description="Disordered" evidence="1">
    <location>
        <begin position="112"/>
        <end position="392"/>
    </location>
</feature>
<accession>A0A397G025</accession>
<feature type="region of interest" description="Disordered" evidence="1">
    <location>
        <begin position="437"/>
        <end position="572"/>
    </location>
</feature>
<feature type="compositionally biased region" description="Polar residues" evidence="1">
    <location>
        <begin position="188"/>
        <end position="200"/>
    </location>
</feature>
<dbReference type="InterPro" id="IPR049403">
    <property type="entry name" value="Ebp1_C"/>
</dbReference>
<feature type="compositionally biased region" description="Polar residues" evidence="1">
    <location>
        <begin position="531"/>
        <end position="564"/>
    </location>
</feature>
<protein>
    <recommendedName>
        <fullName evidence="2">Ell binding protein Ebp1 C-terminal domain-containing protein</fullName>
    </recommendedName>
</protein>
<comment type="caution">
    <text evidence="3">The sequence shown here is derived from an EMBL/GenBank/DDBJ whole genome shotgun (WGS) entry which is preliminary data.</text>
</comment>
<feature type="compositionally biased region" description="Basic and acidic residues" evidence="1">
    <location>
        <begin position="513"/>
        <end position="526"/>
    </location>
</feature>
<dbReference type="RefSeq" id="XP_026610290.1">
    <property type="nucleotide sequence ID" value="XM_026755799.1"/>
</dbReference>
<feature type="compositionally biased region" description="Polar residues" evidence="1">
    <location>
        <begin position="494"/>
        <end position="512"/>
    </location>
</feature>
<keyword evidence="4" id="KW-1185">Reference proteome</keyword>
<gene>
    <name evidence="3" type="ORF">CDV56_102180</name>
</gene>
<dbReference type="GeneID" id="38124154"/>
<dbReference type="STRING" id="41047.A0A397G025"/>
<dbReference type="VEuPathDB" id="FungiDB:CDV56_102180"/>
<evidence type="ECO:0000313" key="3">
    <source>
        <dbReference type="EMBL" id="RHZ44371.1"/>
    </source>
</evidence>
<feature type="compositionally biased region" description="Basic and acidic residues" evidence="1">
    <location>
        <begin position="206"/>
        <end position="225"/>
    </location>
</feature>
<sequence length="818" mass="90210">MSVDRQLTLSVDDDMSNSKSALEQTSAPEIISVDKRLERLKEEVLPFYPFLLTLPTDVPFRPGARFINNWAVGDDGPFNPDEQELQYMTFLTHQDGDSLLVAVGDWSDGTGNIMSDKRSGSQSAASTPSAGSLKKKISLNDYRNRRKSGASVSPINQEPITQTSAPHTSEDKRSGMKPITSVDHSGKQPLNSLSAKSSVRSVPESVGRKRPPELDHGHLGSHEGEQADVASPKKARLSPRMIESKSSEFSKTNGLPDLLSPTLPPTSDSPKLPRLLSPTLPPDIEKELAGLDESRSVSSSSKLLKQLDSSSSKESSQRPKPHDHGRLQPYATTGPSLYGRSSNTTADKCITTPIDARGSDFGDTPNLDLQSQRGEHTPPSTDTKESMASKPRLVVRLKYGRSNRKRIEALLKFSAKKKAALTSSLINKQLDSEKARVTKPHLNEFNTSTLGHTSHKPHRLEGTVKDTVNMDTSTSMKERSKEPRAPSPEKSRLPASSTPISISNQPKNFTRSPTKDAKDSAPRTETFHSAGKSTSYYCTKDQPGSQVNSAKQASADSDNPGSRSRNSERRAWKDEYQRLGNLGRELKHAAERHTNKDAMTAGDEKLAVVTAIEAVLCFILAFVADDHSKALARQVGDSSTWLSILAYWRVVRKNSAPYPRLHSLCLILGAVSYDAIHALDLERLAITPLPGDHTPVPTPGSDGTTVTSDENKKNRRDFIELKNRLPDFYKESQRLWLEGLQGLSEDILAREFPDTWSRRSRRYSHLGKQKLKIGDYTGEFLFPPGKTSTPVETVRFGCAILKEWCMKEGVAWSCRLDL</sequence>
<feature type="compositionally biased region" description="Basic and acidic residues" evidence="1">
    <location>
        <begin position="283"/>
        <end position="295"/>
    </location>
</feature>